<evidence type="ECO:0000259" key="12">
    <source>
        <dbReference type="Pfam" id="PF07718"/>
    </source>
</evidence>
<evidence type="ECO:0000259" key="11">
    <source>
        <dbReference type="Pfam" id="PF01602"/>
    </source>
</evidence>
<keyword evidence="5 10" id="KW-0931">ER-Golgi transport</keyword>
<evidence type="ECO:0000256" key="1">
    <source>
        <dbReference type="ARBA" id="ARBA00004255"/>
    </source>
</evidence>
<dbReference type="GO" id="GO:0030126">
    <property type="term" value="C:COPI vesicle coat"/>
    <property type="evidence" value="ECO:0007669"/>
    <property type="project" value="InterPro"/>
</dbReference>
<dbReference type="GO" id="GO:0006888">
    <property type="term" value="P:endoplasmic reticulum to Golgi vesicle-mediated transport"/>
    <property type="evidence" value="ECO:0007669"/>
    <property type="project" value="TreeGrafter"/>
</dbReference>
<keyword evidence="4" id="KW-0677">Repeat</keyword>
<protein>
    <recommendedName>
        <fullName evidence="10">Coatomer subunit beta</fullName>
    </recommendedName>
    <alternativeName>
        <fullName evidence="10">Beta-coat protein</fullName>
    </alternativeName>
</protein>
<proteinExistence type="predicted"/>
<evidence type="ECO:0000256" key="9">
    <source>
        <dbReference type="ARBA" id="ARBA00023329"/>
    </source>
</evidence>
<keyword evidence="3 10" id="KW-0963">Cytoplasm</keyword>
<dbReference type="PIRSF" id="PIRSF005727">
    <property type="entry name" value="Coatomer_beta_subunit"/>
    <property type="match status" value="1"/>
</dbReference>
<evidence type="ECO:0000259" key="13">
    <source>
        <dbReference type="Pfam" id="PF14806"/>
    </source>
</evidence>
<dbReference type="GO" id="GO:0006891">
    <property type="term" value="P:intra-Golgi vesicle-mediated transport"/>
    <property type="evidence" value="ECO:0007669"/>
    <property type="project" value="TreeGrafter"/>
</dbReference>
<dbReference type="Gene3D" id="1.25.10.10">
    <property type="entry name" value="Leucine-rich Repeat Variant"/>
    <property type="match status" value="1"/>
</dbReference>
<dbReference type="Pfam" id="PF01602">
    <property type="entry name" value="Adaptin_N"/>
    <property type="match status" value="2"/>
</dbReference>
<evidence type="ECO:0000256" key="2">
    <source>
        <dbReference type="ARBA" id="ARBA00022448"/>
    </source>
</evidence>
<dbReference type="GO" id="GO:0006886">
    <property type="term" value="P:intracellular protein transport"/>
    <property type="evidence" value="ECO:0007669"/>
    <property type="project" value="InterPro"/>
</dbReference>
<keyword evidence="6 10" id="KW-0653">Protein transport</keyword>
<evidence type="ECO:0000256" key="10">
    <source>
        <dbReference type="PIRNR" id="PIRNR005727"/>
    </source>
</evidence>
<dbReference type="InterPro" id="IPR011710">
    <property type="entry name" value="Coatomer_bsu_C"/>
</dbReference>
<dbReference type="InterPro" id="IPR016460">
    <property type="entry name" value="COPB1"/>
</dbReference>
<dbReference type="InterPro" id="IPR029446">
    <property type="entry name" value="COPB1_appendage_platform_dom"/>
</dbReference>
<sequence>MEDVSTLILNNPYRDFKAEDVLQSLRSDVSKSKISALTKIITAELNGDHHPELLMEVIRMAMPCPEHQIKRLVLIYLESIQKTENGQLKPELILAINGLLQDLNHPNEYIRGVTLKFLCHVSERGILQPLVNAVVDNMTHKHVYVRKAAANEEKDSSARVCIFSVLTQTLPEFALKFLVSIAQQITTFSELFVMTVLKFIRLIQKSTPAYKGKYTEILSALLTGSSDMVRYEAASLFPMVTGNAHAVVKSVETLVDVICATSDVNVKITGVQRIKQIANKYKKVVKGNCVAQLLRMLTINAVRGDVLSMVIGMIAPRNAGEIASALKKESVRENNEYVINVISALKKCKEVNENIEIDEVMFEALKEPELAKEVLGYIETRLRGANKKSTIEKLLELISEVKESKTMRSVIWMICEYAEDKENVLETLKELIVEKKVEEQFVEQTQETEPQIEEKKATNSSTSVILADGSYGSATSNITETQEQLVNEFSISGLKELVNQLDGMVISVIAGGVIKLVLKTTGATGNKMRAKALQIIIEILKVEKQSSKKLPEDVRERVKLAIGILSGKGENVVEMSEKIEKEITAEMQNKTKISDKTETTQIDEKIRYELFSTNDDEEVEDVTSRIEQIKESRKLERLNNIVQLTGYSDPFYIEAVVTVTHFDITLDCLVINQTPSTLQNINIELIPHGGMSVKTKPAPVTLGPGDFVRVTLGVKVDATTVGVISGYVNYDISDKNVTHHALDANLILNELRIEYLDQMTPCPCDREVYQKKWMEYEWENKIPIDTELTDLKEYAFLVSSIAKLQCITPTVMFCDSIGFLSANFYAKNLFDEDALVNISAEAVNGKISGWIRIRSKTQSLAINLGDRIVANQKKVAPK</sequence>
<keyword evidence="7 10" id="KW-0333">Golgi apparatus</keyword>
<comment type="subcellular location">
    <subcellularLocation>
        <location evidence="10">Cytoplasm</location>
    </subcellularLocation>
    <subcellularLocation>
        <location evidence="1 10">Golgi apparatus membrane</location>
        <topology evidence="1 10">Peripheral membrane protein</topology>
        <orientation evidence="1 10">Cytoplasmic side</orientation>
    </subcellularLocation>
    <subcellularLocation>
        <location evidence="10">Cytoplasmic vesicle</location>
        <location evidence="10">COPI-coated vesicle membrane</location>
        <topology evidence="10">Peripheral membrane protein</topology>
        <orientation evidence="10">Cytoplasmic side</orientation>
    </subcellularLocation>
</comment>
<keyword evidence="2 10" id="KW-0813">Transport</keyword>
<dbReference type="InterPro" id="IPR011989">
    <property type="entry name" value="ARM-like"/>
</dbReference>
<feature type="domain" description="Coatomer beta subunit C-terminal" evidence="12">
    <location>
        <begin position="602"/>
        <end position="731"/>
    </location>
</feature>
<dbReference type="PANTHER" id="PTHR10635:SF0">
    <property type="entry name" value="COATOMER SUBUNIT BETA"/>
    <property type="match status" value="1"/>
</dbReference>
<comment type="function">
    <text evidence="10">The coatomer is a cytosolic protein complex that binds to dilysine motifs and reversibly associates with Golgi non-clathrin-coated vesicles, which further mediate biosynthetic protein transport from the ER, via the Golgi up to the trans Golgi network. Coatomer complex is required for budding from Golgi membranes, and is essential for the retrograde Golgi-to-ER transport of dilysine-tagged proteins.</text>
</comment>
<comment type="subunit">
    <text evidence="10">Oligomeric complex that consists of at least the alpha, beta, beta', gamma, delta, epsilon and zeta subunits.</text>
</comment>
<dbReference type="OMA" id="CTCAQER"/>
<evidence type="ECO:0000256" key="3">
    <source>
        <dbReference type="ARBA" id="ARBA00022490"/>
    </source>
</evidence>
<dbReference type="SUPFAM" id="SSF48371">
    <property type="entry name" value="ARM repeat"/>
    <property type="match status" value="1"/>
</dbReference>
<feature type="domain" description="Clathrin/coatomer adaptor adaptin-like N-terminal" evidence="11">
    <location>
        <begin position="179"/>
        <end position="477"/>
    </location>
</feature>
<dbReference type="GeneID" id="14887970"/>
<dbReference type="GO" id="GO:0000139">
    <property type="term" value="C:Golgi membrane"/>
    <property type="evidence" value="ECO:0007669"/>
    <property type="project" value="UniProtKB-SubCell"/>
</dbReference>
<evidence type="ECO:0000256" key="8">
    <source>
        <dbReference type="ARBA" id="ARBA00023136"/>
    </source>
</evidence>
<dbReference type="AlphaFoldDB" id="A0A0A1U7C6"/>
<evidence type="ECO:0000256" key="6">
    <source>
        <dbReference type="ARBA" id="ARBA00022927"/>
    </source>
</evidence>
<dbReference type="KEGG" id="eiv:EIN_489950"/>
<accession>A0A0A1U7C6</accession>
<dbReference type="RefSeq" id="XP_004255707.1">
    <property type="nucleotide sequence ID" value="XM_004255659.1"/>
</dbReference>
<organism evidence="14 15">
    <name type="scientific">Entamoeba invadens IP1</name>
    <dbReference type="NCBI Taxonomy" id="370355"/>
    <lineage>
        <taxon>Eukaryota</taxon>
        <taxon>Amoebozoa</taxon>
        <taxon>Evosea</taxon>
        <taxon>Archamoebae</taxon>
        <taxon>Mastigamoebida</taxon>
        <taxon>Entamoebidae</taxon>
        <taxon>Entamoeba</taxon>
    </lineage>
</organism>
<gene>
    <name evidence="14" type="ORF">EIN_489950</name>
</gene>
<dbReference type="VEuPathDB" id="AmoebaDB:EIN_489950"/>
<dbReference type="Pfam" id="PF07718">
    <property type="entry name" value="Coatamer_beta_C"/>
    <property type="match status" value="1"/>
</dbReference>
<evidence type="ECO:0000313" key="14">
    <source>
        <dbReference type="EMBL" id="ELP88936.1"/>
    </source>
</evidence>
<keyword evidence="15" id="KW-1185">Reference proteome</keyword>
<dbReference type="Pfam" id="PF14806">
    <property type="entry name" value="Coatomer_b_Cpla"/>
    <property type="match status" value="1"/>
</dbReference>
<evidence type="ECO:0000256" key="5">
    <source>
        <dbReference type="ARBA" id="ARBA00022892"/>
    </source>
</evidence>
<evidence type="ECO:0000256" key="4">
    <source>
        <dbReference type="ARBA" id="ARBA00022737"/>
    </source>
</evidence>
<evidence type="ECO:0000313" key="15">
    <source>
        <dbReference type="Proteomes" id="UP000014680"/>
    </source>
</evidence>
<dbReference type="OrthoDB" id="10261439at2759"/>
<feature type="domain" description="Clathrin/coatomer adaptor adaptin-like N-terminal" evidence="11">
    <location>
        <begin position="19"/>
        <end position="150"/>
    </location>
</feature>
<dbReference type="EMBL" id="KB206684">
    <property type="protein sequence ID" value="ELP88936.1"/>
    <property type="molecule type" value="Genomic_DNA"/>
</dbReference>
<dbReference type="Proteomes" id="UP000014680">
    <property type="component" value="Unassembled WGS sequence"/>
</dbReference>
<dbReference type="GO" id="GO:0005198">
    <property type="term" value="F:structural molecule activity"/>
    <property type="evidence" value="ECO:0007669"/>
    <property type="project" value="InterPro"/>
</dbReference>
<evidence type="ECO:0000256" key="7">
    <source>
        <dbReference type="ARBA" id="ARBA00023034"/>
    </source>
</evidence>
<feature type="domain" description="Coatomer beta subunit appendage platform" evidence="13">
    <location>
        <begin position="745"/>
        <end position="868"/>
    </location>
</feature>
<dbReference type="PANTHER" id="PTHR10635">
    <property type="entry name" value="COATOMER SUBUNIT BETA"/>
    <property type="match status" value="1"/>
</dbReference>
<reference evidence="14 15" key="1">
    <citation type="submission" date="2012-10" db="EMBL/GenBank/DDBJ databases">
        <authorList>
            <person name="Zafar N."/>
            <person name="Inman J."/>
            <person name="Hall N."/>
            <person name="Lorenzi H."/>
            <person name="Caler E."/>
        </authorList>
    </citation>
    <scope>NUCLEOTIDE SEQUENCE [LARGE SCALE GENOMIC DNA]</scope>
    <source>
        <strain evidence="14 15">IP1</strain>
    </source>
</reference>
<keyword evidence="8 10" id="KW-0472">Membrane</keyword>
<name>A0A0A1U7C6_ENTIV</name>
<dbReference type="InterPro" id="IPR002553">
    <property type="entry name" value="Clathrin/coatomer_adapt-like_N"/>
</dbReference>
<keyword evidence="9 10" id="KW-0968">Cytoplasmic vesicle</keyword>
<dbReference type="InterPro" id="IPR016024">
    <property type="entry name" value="ARM-type_fold"/>
</dbReference>